<gene>
    <name evidence="4" type="ORF">ACFQ2S_00180</name>
</gene>
<proteinExistence type="inferred from homology"/>
<dbReference type="RefSeq" id="WP_386071721.1">
    <property type="nucleotide sequence ID" value="NZ_JBHTJT010000002.1"/>
</dbReference>
<evidence type="ECO:0000256" key="2">
    <source>
        <dbReference type="ARBA" id="ARBA00023002"/>
    </source>
</evidence>
<dbReference type="InterPro" id="IPR051545">
    <property type="entry name" value="NAD(P)H_dehydrogenase_qn"/>
</dbReference>
<name>A0ABW3IIY7_9RHOB</name>
<dbReference type="Proteomes" id="UP001597108">
    <property type="component" value="Unassembled WGS sequence"/>
</dbReference>
<evidence type="ECO:0000313" key="4">
    <source>
        <dbReference type="EMBL" id="MFD0978059.1"/>
    </source>
</evidence>
<sequence length="254" mass="28125">MTDAHIVSAHPEPQSFTAGWARASVDAVRALGGVAEHSDLYALGFDPAERGTLYDTADIAERRFDPLKVQQDAAARGALPSDLVEQVSRIKRADLLILHFPIWWFGPPAILKGWMDRALVHGVMHAEDARFDRGPCRGKRALICVSTGCSAVECRPDGREGDLRLLLWPLAQTLRYCGFDVYEPVSVHSVHGFHEPPQRLALEQRLSATLAGQTDLLAGLEQRPLWPFNRDADFDAEGRLLPDAPSHSPFVRHV</sequence>
<feature type="domain" description="Flavodoxin-like fold" evidence="3">
    <location>
        <begin position="5"/>
        <end position="204"/>
    </location>
</feature>
<keyword evidence="5" id="KW-1185">Reference proteome</keyword>
<keyword evidence="2 4" id="KW-0560">Oxidoreductase</keyword>
<dbReference type="EMBL" id="JBHTJT010000002">
    <property type="protein sequence ID" value="MFD0978059.1"/>
    <property type="molecule type" value="Genomic_DNA"/>
</dbReference>
<dbReference type="InterPro" id="IPR003680">
    <property type="entry name" value="Flavodoxin_fold"/>
</dbReference>
<dbReference type="InterPro" id="IPR029039">
    <property type="entry name" value="Flavoprotein-like_sf"/>
</dbReference>
<comment type="similarity">
    <text evidence="1">Belongs to the NAD(P)H dehydrogenase (quinone) family.</text>
</comment>
<evidence type="ECO:0000259" key="3">
    <source>
        <dbReference type="Pfam" id="PF02525"/>
    </source>
</evidence>
<dbReference type="PANTHER" id="PTHR10204">
    <property type="entry name" value="NAD P H OXIDOREDUCTASE-RELATED"/>
    <property type="match status" value="1"/>
</dbReference>
<accession>A0ABW3IIY7</accession>
<dbReference type="EC" id="1.6.99.-" evidence="4"/>
<dbReference type="SUPFAM" id="SSF52218">
    <property type="entry name" value="Flavoproteins"/>
    <property type="match status" value="1"/>
</dbReference>
<comment type="caution">
    <text evidence="4">The sequence shown here is derived from an EMBL/GenBank/DDBJ whole genome shotgun (WGS) entry which is preliminary data.</text>
</comment>
<evidence type="ECO:0000256" key="1">
    <source>
        <dbReference type="ARBA" id="ARBA00006252"/>
    </source>
</evidence>
<dbReference type="Pfam" id="PF02525">
    <property type="entry name" value="Flavodoxin_2"/>
    <property type="match status" value="1"/>
</dbReference>
<dbReference type="GO" id="GO:0016491">
    <property type="term" value="F:oxidoreductase activity"/>
    <property type="evidence" value="ECO:0007669"/>
    <property type="project" value="UniProtKB-KW"/>
</dbReference>
<protein>
    <submittedName>
        <fullName evidence="4">NAD(P)H-dependent oxidoreductase</fullName>
        <ecNumber evidence="4">1.-.-.-</ecNumber>
        <ecNumber evidence="4">1.6.99.-</ecNumber>
    </submittedName>
</protein>
<dbReference type="Gene3D" id="3.40.50.360">
    <property type="match status" value="1"/>
</dbReference>
<evidence type="ECO:0000313" key="5">
    <source>
        <dbReference type="Proteomes" id="UP001597108"/>
    </source>
</evidence>
<dbReference type="PANTHER" id="PTHR10204:SF34">
    <property type="entry name" value="NAD(P)H DEHYDROGENASE [QUINONE] 1 ISOFORM 1"/>
    <property type="match status" value="1"/>
</dbReference>
<organism evidence="4 5">
    <name type="scientific">Tropicimonas aquimaris</name>
    <dbReference type="NCBI Taxonomy" id="914152"/>
    <lineage>
        <taxon>Bacteria</taxon>
        <taxon>Pseudomonadati</taxon>
        <taxon>Pseudomonadota</taxon>
        <taxon>Alphaproteobacteria</taxon>
        <taxon>Rhodobacterales</taxon>
        <taxon>Roseobacteraceae</taxon>
        <taxon>Tropicimonas</taxon>
    </lineage>
</organism>
<dbReference type="EC" id="1.-.-.-" evidence="4"/>
<reference evidence="5" key="1">
    <citation type="journal article" date="2019" name="Int. J. Syst. Evol. Microbiol.">
        <title>The Global Catalogue of Microorganisms (GCM) 10K type strain sequencing project: providing services to taxonomists for standard genome sequencing and annotation.</title>
        <authorList>
            <consortium name="The Broad Institute Genomics Platform"/>
            <consortium name="The Broad Institute Genome Sequencing Center for Infectious Disease"/>
            <person name="Wu L."/>
            <person name="Ma J."/>
        </authorList>
    </citation>
    <scope>NUCLEOTIDE SEQUENCE [LARGE SCALE GENOMIC DNA]</scope>
    <source>
        <strain evidence="5">CCUG 60524</strain>
    </source>
</reference>